<name>A0A099K8C6_COLPS</name>
<dbReference type="AlphaFoldDB" id="A0A099K8C6"/>
<dbReference type="InterPro" id="IPR017441">
    <property type="entry name" value="Protein_kinase_ATP_BS"/>
</dbReference>
<dbReference type="InterPro" id="IPR011009">
    <property type="entry name" value="Kinase-like_dom_sf"/>
</dbReference>
<feature type="binding site" evidence="5">
    <location>
        <position position="150"/>
    </location>
    <ligand>
        <name>ATP</name>
        <dbReference type="ChEBI" id="CHEBI:30616"/>
    </ligand>
</feature>
<dbReference type="Gene3D" id="1.25.40.10">
    <property type="entry name" value="Tetratricopeptide repeat domain"/>
    <property type="match status" value="3"/>
</dbReference>
<dbReference type="CDD" id="cd14014">
    <property type="entry name" value="STKc_PknB_like"/>
    <property type="match status" value="1"/>
</dbReference>
<dbReference type="PANTHER" id="PTHR43289:SF6">
    <property type="entry name" value="SERINE_THREONINE-PROTEIN KINASE NEKL-3"/>
    <property type="match status" value="1"/>
</dbReference>
<dbReference type="PROSITE" id="PS50011">
    <property type="entry name" value="PROTEIN_KINASE_DOM"/>
    <property type="match status" value="1"/>
</dbReference>
<gene>
    <name evidence="7" type="ORF">GAB14E_0808</name>
</gene>
<organism evidence="7 8">
    <name type="scientific">Colwellia psychrerythraea</name>
    <name type="common">Vibrio psychroerythus</name>
    <dbReference type="NCBI Taxonomy" id="28229"/>
    <lineage>
        <taxon>Bacteria</taxon>
        <taxon>Pseudomonadati</taxon>
        <taxon>Pseudomonadota</taxon>
        <taxon>Gammaproteobacteria</taxon>
        <taxon>Alteromonadales</taxon>
        <taxon>Colwelliaceae</taxon>
        <taxon>Colwellia</taxon>
    </lineage>
</organism>
<dbReference type="Proteomes" id="UP000029868">
    <property type="component" value="Unassembled WGS sequence"/>
</dbReference>
<evidence type="ECO:0000256" key="2">
    <source>
        <dbReference type="ARBA" id="ARBA00022741"/>
    </source>
</evidence>
<keyword evidence="4 5" id="KW-0067">ATP-binding</keyword>
<dbReference type="RefSeq" id="WP_033084649.1">
    <property type="nucleotide sequence ID" value="NZ_JQEC01000075.1"/>
</dbReference>
<dbReference type="PANTHER" id="PTHR43289">
    <property type="entry name" value="MITOGEN-ACTIVATED PROTEIN KINASE KINASE KINASE 20-RELATED"/>
    <property type="match status" value="1"/>
</dbReference>
<protein>
    <submittedName>
        <fullName evidence="7">Serine/threonine protein kinase</fullName>
        <ecNumber evidence="7">2.7.11.18</ecNumber>
    </submittedName>
</protein>
<evidence type="ECO:0000256" key="3">
    <source>
        <dbReference type="ARBA" id="ARBA00022777"/>
    </source>
</evidence>
<dbReference type="Gene3D" id="1.10.510.10">
    <property type="entry name" value="Transferase(Phosphotransferase) domain 1"/>
    <property type="match status" value="1"/>
</dbReference>
<dbReference type="InterPro" id="IPR000719">
    <property type="entry name" value="Prot_kinase_dom"/>
</dbReference>
<dbReference type="Gene3D" id="3.30.200.20">
    <property type="entry name" value="Phosphorylase Kinase, domain 1"/>
    <property type="match status" value="1"/>
</dbReference>
<dbReference type="GO" id="GO:0004687">
    <property type="term" value="F:myosin light chain kinase activity"/>
    <property type="evidence" value="ECO:0007669"/>
    <property type="project" value="UniProtKB-EC"/>
</dbReference>
<dbReference type="EMBL" id="JQEC01000075">
    <property type="protein sequence ID" value="KGJ86535.1"/>
    <property type="molecule type" value="Genomic_DNA"/>
</dbReference>
<keyword evidence="2 5" id="KW-0547">Nucleotide-binding</keyword>
<evidence type="ECO:0000313" key="7">
    <source>
        <dbReference type="EMBL" id="KGJ86535.1"/>
    </source>
</evidence>
<dbReference type="SUPFAM" id="SSF56112">
    <property type="entry name" value="Protein kinase-like (PK-like)"/>
    <property type="match status" value="1"/>
</dbReference>
<evidence type="ECO:0000313" key="8">
    <source>
        <dbReference type="Proteomes" id="UP000029868"/>
    </source>
</evidence>
<dbReference type="PROSITE" id="PS00108">
    <property type="entry name" value="PROTEIN_KINASE_ST"/>
    <property type="match status" value="1"/>
</dbReference>
<dbReference type="EC" id="2.7.11.18" evidence="7"/>
<reference evidence="7 8" key="1">
    <citation type="submission" date="2014-08" db="EMBL/GenBank/DDBJ databases">
        <title>Genomic and Phenotypic Diversity of Colwellia psychrerythraea strains from Disparate Marine Basins.</title>
        <authorList>
            <person name="Techtmann S.M."/>
            <person name="Stelling S.C."/>
            <person name="Utturkar S.M."/>
            <person name="Alshibli N."/>
            <person name="Harris A."/>
            <person name="Brown S.D."/>
            <person name="Hazen T.C."/>
        </authorList>
    </citation>
    <scope>NUCLEOTIDE SEQUENCE [LARGE SCALE GENOMIC DNA]</scope>
    <source>
        <strain evidence="7 8">GAB14E</strain>
    </source>
</reference>
<evidence type="ECO:0000259" key="6">
    <source>
        <dbReference type="PROSITE" id="PS50011"/>
    </source>
</evidence>
<dbReference type="InterPro" id="IPR011990">
    <property type="entry name" value="TPR-like_helical_dom_sf"/>
</dbReference>
<keyword evidence="7" id="KW-0723">Serine/threonine-protein kinase</keyword>
<evidence type="ECO:0000256" key="5">
    <source>
        <dbReference type="PROSITE-ProRule" id="PRU10141"/>
    </source>
</evidence>
<dbReference type="Pfam" id="PF00069">
    <property type="entry name" value="Pkinase"/>
    <property type="match status" value="1"/>
</dbReference>
<proteinExistence type="predicted"/>
<feature type="domain" description="Protein kinase" evidence="6">
    <location>
        <begin position="121"/>
        <end position="390"/>
    </location>
</feature>
<dbReference type="InterPro" id="IPR008271">
    <property type="entry name" value="Ser/Thr_kinase_AS"/>
</dbReference>
<dbReference type="PATRIC" id="fig|28229.3.peg.4756"/>
<evidence type="ECO:0000256" key="4">
    <source>
        <dbReference type="ARBA" id="ARBA00022840"/>
    </source>
</evidence>
<dbReference type="GO" id="GO:0005524">
    <property type="term" value="F:ATP binding"/>
    <property type="evidence" value="ECO:0007669"/>
    <property type="project" value="UniProtKB-UniRule"/>
</dbReference>
<keyword evidence="1 7" id="KW-0808">Transferase</keyword>
<evidence type="ECO:0000256" key="1">
    <source>
        <dbReference type="ARBA" id="ARBA00022679"/>
    </source>
</evidence>
<dbReference type="SUPFAM" id="SSF48452">
    <property type="entry name" value="TPR-like"/>
    <property type="match status" value="2"/>
</dbReference>
<dbReference type="PROSITE" id="PS00107">
    <property type="entry name" value="PROTEIN_KINASE_ATP"/>
    <property type="match status" value="1"/>
</dbReference>
<dbReference type="OrthoDB" id="9801841at2"/>
<accession>A0A099K8C6</accession>
<keyword evidence="3 7" id="KW-0418">Kinase</keyword>
<dbReference type="SMART" id="SM00220">
    <property type="entry name" value="S_TKc"/>
    <property type="match status" value="1"/>
</dbReference>
<sequence>MSNDNSRTTACPQCFFDNALSNTSCQVCNWSLLDDVDLDKTCTVENHSVQEQKTKQNQQNQQNQQSKSAIIDGSVFRYVDDSSINSSEMDITQAPYSSSSSTKSSITAKHGFSLTGELAHFEVHEILGQGGMGAVYRAKDKTLQRNVALKMLKNTVGTNQATKLMLLDEARMACKLNHPNIVTIFDVARTDDSNFIIMEWIDGQSLDQVIPPQGFDLATALTYASEIIAGISCAHQSNIMHSDIKPQNIMLTVDGSIKVLDFGIAGLICHQKTVLAADKNKQQDKAMITEGFTGTPGYVSPEQALSLPLDLRSDIFSFGTLLYQLLTGKRAFVGKNGKERNQAIINGDYKALPTEIPEDVRAIVNHCLSHAAADRYQSAEQVKGDLQRYITGEPVSVITKRRYWLKKKTIKHKWPVMLLLLLSVAGISQLVWQQVQTHQQQVREQLLSRFITQVETLEAKVKMSKMAPRHDTSAETAQWRQQIDILTEQISTLGAAAYGPGHYAIGRMYYALQQYDLALTHLQQAWRSGFRQTRVAYTLALSHSAIYQRQKTIISNLSSSSARKDRLAMLAQQHKQPAIEYLEQGMEGSPYQSYAKALLQFYQGQPQQALTTLDSSEDLPVWFYQHHLLRGDIYLARAEAAGAINENDKVIDNGQLALQHYGNAAEIGRSDLQLQLKPLGVHFQQLTNALYGKQQDFASLYQQAMTLVNNAMLIAPKHYQPYFIKGQLLSIKSNYQDQHSGQPINTQQQAIEQLQLALNYSAENPNILFSLARAYFHKIRLLQDRDYPVTDEFAQAINTFERILKTKRDYFFFNSYAGLLQMLAIDKGKQLQAYRVKSAAKNSEKIQELAISRYFEQAIKLYQQASQLQPNRIGAKVNLATTYLYWSQFLPLLQAQQKLLQAIIQYQQALTLNRQHFVVIYYLGQSYRWLAKINNSLLIDNSAELKQAEHYLTQAEQVRKNHAFILVEQALLAADRAIYQWQQGQPFQSLIKQAKDKLTQALLTNADNRLLIDNSALLHRMQEQLSYFGTGLKIVNIDNYQQALIEAKKNVSYGQEGYFLLQLLNHNWHDITKAEIEALPINNAAQLAQAEWYSQSGQYRLADQYFNTLQQYYPSLLWLYRRQHLQRWLNVVQLQLGQQQLSLSLVEKNNLNLQIEKLTQQIQQLNDKLTRYYPALVTAR</sequence>
<comment type="caution">
    <text evidence="7">The sequence shown here is derived from an EMBL/GenBank/DDBJ whole genome shotgun (WGS) entry which is preliminary data.</text>
</comment>